<dbReference type="GO" id="GO:0004566">
    <property type="term" value="F:beta-glucuronidase activity"/>
    <property type="evidence" value="ECO:0007669"/>
    <property type="project" value="TreeGrafter"/>
</dbReference>
<feature type="signal peptide" evidence="11">
    <location>
        <begin position="1"/>
        <end position="19"/>
    </location>
</feature>
<comment type="function">
    <text evidence="10">Endoglycosidase which is a cell surface and extracellular matrix-degrading enzyme. Cleaves heparan sulfate proteoglycans (HSPGs) into heparan sulfate side chains and core proteoglycans.</text>
</comment>
<keyword evidence="6" id="KW-0472">Membrane</keyword>
<accession>A0A9D5CI85</accession>
<dbReference type="GO" id="GO:0009505">
    <property type="term" value="C:plant-type cell wall"/>
    <property type="evidence" value="ECO:0007669"/>
    <property type="project" value="TreeGrafter"/>
</dbReference>
<keyword evidence="5" id="KW-0378">Hydrolase</keyword>
<reference evidence="12" key="1">
    <citation type="submission" date="2021-03" db="EMBL/GenBank/DDBJ databases">
        <authorList>
            <person name="Li Z."/>
            <person name="Yang C."/>
        </authorList>
    </citation>
    <scope>NUCLEOTIDE SEQUENCE</scope>
    <source>
        <strain evidence="12">Dzin_1.0</strain>
        <tissue evidence="12">Leaf</tissue>
    </source>
</reference>
<comment type="caution">
    <text evidence="12">The sequence shown here is derived from an EMBL/GenBank/DDBJ whole genome shotgun (WGS) entry which is preliminary data.</text>
</comment>
<evidence type="ECO:0008006" key="14">
    <source>
        <dbReference type="Google" id="ProtNLM"/>
    </source>
</evidence>
<evidence type="ECO:0000256" key="1">
    <source>
        <dbReference type="ARBA" id="ARBA00004613"/>
    </source>
</evidence>
<dbReference type="FunFam" id="3.20.20.80:FF:000023">
    <property type="entry name" value="heparanase-like protein 3"/>
    <property type="match status" value="1"/>
</dbReference>
<evidence type="ECO:0000256" key="8">
    <source>
        <dbReference type="ARBA" id="ARBA00023228"/>
    </source>
</evidence>
<organism evidence="12 13">
    <name type="scientific">Dioscorea zingiberensis</name>
    <dbReference type="NCBI Taxonomy" id="325984"/>
    <lineage>
        <taxon>Eukaryota</taxon>
        <taxon>Viridiplantae</taxon>
        <taxon>Streptophyta</taxon>
        <taxon>Embryophyta</taxon>
        <taxon>Tracheophyta</taxon>
        <taxon>Spermatophyta</taxon>
        <taxon>Magnoliopsida</taxon>
        <taxon>Liliopsida</taxon>
        <taxon>Dioscoreales</taxon>
        <taxon>Dioscoreaceae</taxon>
        <taxon>Dioscorea</taxon>
    </lineage>
</organism>
<dbReference type="GO" id="GO:0005576">
    <property type="term" value="C:extracellular region"/>
    <property type="evidence" value="ECO:0007669"/>
    <property type="project" value="UniProtKB-SubCell"/>
</dbReference>
<evidence type="ECO:0000256" key="9">
    <source>
        <dbReference type="ARBA" id="ARBA00023765"/>
    </source>
</evidence>
<sequence>MGFWLPLLLILASGYGIQAQVSTNVSIIVKGTAAVAETNDHFVCATIDWWPPEKCNYNQCPWGQSSILNLDINHPFLAEAIQAFNTLRIRVGGSLQDQVVYGVRDLGSQCLPFKKMVGGLFGFSKGCLSMDRWDEINAFFNKTGAIVTFGINALSGRHHVRNHIWAGDWNSSNARDFVEYTISKGYKVDSWEFGNELSGRGIGARVEAEQYGKDLVHFKAILDELSEKSQTRSLLLAPGGFFDKQWYSKLLRISGSGVVNAMTHHIYNLGPGTDPHLTRKILDPQYLNRISDTYKDLEHTIESQGPWASAWVGEAGGVPNNGGHLVSNTFINSFWYLDQLGMASKYKTKAYCRQTLIGGHYGLLDSDTFIPNPDYYSALLFHRLMGKKVLSVDFNGSPHLRAYAHCRKQKEGVALLLINLSNNTEFKIMVKNEINVNLNAGVHNDKGYSFTDGLKWAVSWIGTASDGAQKREEYHLTTESGNLQSKTMLLNGTPLELTENGGIPPLTPSLVPVSSPIFIAPLSIAFIVLPNFEAQACV</sequence>
<dbReference type="InterPro" id="IPR017853">
    <property type="entry name" value="GH"/>
</dbReference>
<reference evidence="12" key="2">
    <citation type="journal article" date="2022" name="Hortic Res">
        <title>The genome of Dioscorea zingiberensis sheds light on the biosynthesis, origin and evolution of the medicinally important diosgenin saponins.</title>
        <authorList>
            <person name="Li Y."/>
            <person name="Tan C."/>
            <person name="Li Z."/>
            <person name="Guo J."/>
            <person name="Li S."/>
            <person name="Chen X."/>
            <person name="Wang C."/>
            <person name="Dai X."/>
            <person name="Yang H."/>
            <person name="Song W."/>
            <person name="Hou L."/>
            <person name="Xu J."/>
            <person name="Tong Z."/>
            <person name="Xu A."/>
            <person name="Yuan X."/>
            <person name="Wang W."/>
            <person name="Yang Q."/>
            <person name="Chen L."/>
            <person name="Sun Z."/>
            <person name="Wang K."/>
            <person name="Pan B."/>
            <person name="Chen J."/>
            <person name="Bao Y."/>
            <person name="Liu F."/>
            <person name="Qi X."/>
            <person name="Gang D.R."/>
            <person name="Wen J."/>
            <person name="Li J."/>
        </authorList>
    </citation>
    <scope>NUCLEOTIDE SEQUENCE</scope>
    <source>
        <strain evidence="12">Dzin_1.0</strain>
    </source>
</reference>
<dbReference type="Proteomes" id="UP001085076">
    <property type="component" value="Miscellaneous, Linkage group lg04"/>
</dbReference>
<evidence type="ECO:0000256" key="2">
    <source>
        <dbReference type="ARBA" id="ARBA00009800"/>
    </source>
</evidence>
<evidence type="ECO:0000256" key="4">
    <source>
        <dbReference type="ARBA" id="ARBA00022729"/>
    </source>
</evidence>
<dbReference type="SUPFAM" id="SSF51445">
    <property type="entry name" value="(Trans)glycosidases"/>
    <property type="match status" value="1"/>
</dbReference>
<evidence type="ECO:0000256" key="11">
    <source>
        <dbReference type="SAM" id="SignalP"/>
    </source>
</evidence>
<proteinExistence type="inferred from homology"/>
<evidence type="ECO:0000313" key="12">
    <source>
        <dbReference type="EMBL" id="KAJ0973836.1"/>
    </source>
</evidence>
<protein>
    <recommendedName>
        <fullName evidence="14">Heparanase-like protein 1</fullName>
    </recommendedName>
</protein>
<comment type="subcellular location">
    <subcellularLocation>
        <location evidence="9">Lysosome membrane</location>
        <topology evidence="9">Peripheral membrane protein</topology>
    </subcellularLocation>
    <subcellularLocation>
        <location evidence="1">Secreted</location>
    </subcellularLocation>
</comment>
<keyword evidence="13" id="KW-1185">Reference proteome</keyword>
<dbReference type="PANTHER" id="PTHR14363:SF21">
    <property type="entry name" value="HEPARANASE-LIKE PROTEIN 1"/>
    <property type="match status" value="1"/>
</dbReference>
<dbReference type="EMBL" id="JAGGNH010000004">
    <property type="protein sequence ID" value="KAJ0973836.1"/>
    <property type="molecule type" value="Genomic_DNA"/>
</dbReference>
<comment type="similarity">
    <text evidence="2">Belongs to the glycosyl hydrolase 79 family.</text>
</comment>
<evidence type="ECO:0000313" key="13">
    <source>
        <dbReference type="Proteomes" id="UP001085076"/>
    </source>
</evidence>
<dbReference type="InterPro" id="IPR005199">
    <property type="entry name" value="Glyco_hydro_79"/>
</dbReference>
<evidence type="ECO:0000256" key="3">
    <source>
        <dbReference type="ARBA" id="ARBA00022525"/>
    </source>
</evidence>
<dbReference type="Gene3D" id="3.20.20.80">
    <property type="entry name" value="Glycosidases"/>
    <property type="match status" value="1"/>
</dbReference>
<evidence type="ECO:0000256" key="7">
    <source>
        <dbReference type="ARBA" id="ARBA00023180"/>
    </source>
</evidence>
<dbReference type="PANTHER" id="PTHR14363">
    <property type="entry name" value="HEPARANASE-RELATED"/>
    <property type="match status" value="1"/>
</dbReference>
<dbReference type="OrthoDB" id="726732at2759"/>
<feature type="chain" id="PRO_5039709005" description="Heparanase-like protein 1" evidence="11">
    <location>
        <begin position="20"/>
        <end position="538"/>
    </location>
</feature>
<evidence type="ECO:0000256" key="6">
    <source>
        <dbReference type="ARBA" id="ARBA00023136"/>
    </source>
</evidence>
<keyword evidence="3" id="KW-0964">Secreted</keyword>
<name>A0A9D5CI85_9LILI</name>
<evidence type="ECO:0000256" key="5">
    <source>
        <dbReference type="ARBA" id="ARBA00022801"/>
    </source>
</evidence>
<keyword evidence="8" id="KW-0458">Lysosome</keyword>
<gene>
    <name evidence="12" type="ORF">J5N97_015801</name>
</gene>
<keyword evidence="4 11" id="KW-0732">Signal</keyword>
<dbReference type="Pfam" id="PF03662">
    <property type="entry name" value="Glyco_hydro_79n"/>
    <property type="match status" value="1"/>
</dbReference>
<dbReference type="AlphaFoldDB" id="A0A9D5CI85"/>
<dbReference type="GO" id="GO:0005765">
    <property type="term" value="C:lysosomal membrane"/>
    <property type="evidence" value="ECO:0007669"/>
    <property type="project" value="UniProtKB-SubCell"/>
</dbReference>
<evidence type="ECO:0000256" key="10">
    <source>
        <dbReference type="ARBA" id="ARBA00055929"/>
    </source>
</evidence>
<keyword evidence="7" id="KW-0325">Glycoprotein</keyword>